<dbReference type="PANTHER" id="PTHR30388">
    <property type="entry name" value="ALDEHYDE OXIDOREDUCTASE MOLYBDENUM COFACTOR ASSEMBLY PROTEIN"/>
    <property type="match status" value="1"/>
</dbReference>
<feature type="domain" description="XdhC Rossmann" evidence="2">
    <location>
        <begin position="158"/>
        <end position="294"/>
    </location>
</feature>
<accession>A0A7W6P8I8</accession>
<keyword evidence="4" id="KW-1185">Reference proteome</keyword>
<dbReference type="InterPro" id="IPR003777">
    <property type="entry name" value="XdhC_CoxI"/>
</dbReference>
<dbReference type="InterPro" id="IPR027051">
    <property type="entry name" value="XdhC_Rossmann_dom"/>
</dbReference>
<dbReference type="InterPro" id="IPR052698">
    <property type="entry name" value="MoCofactor_Util/Proc"/>
</dbReference>
<protein>
    <submittedName>
        <fullName evidence="3">Xanthine dehydrogenase accessory factor</fullName>
    </submittedName>
</protein>
<reference evidence="3 4" key="1">
    <citation type="submission" date="2020-08" db="EMBL/GenBank/DDBJ databases">
        <title>Genomic Encyclopedia of Type Strains, Phase IV (KMG-IV): sequencing the most valuable type-strain genomes for metagenomic binning, comparative biology and taxonomic classification.</title>
        <authorList>
            <person name="Goeker M."/>
        </authorList>
    </citation>
    <scope>NUCLEOTIDE SEQUENCE [LARGE SCALE GENOMIC DNA]</scope>
    <source>
        <strain evidence="3 4">DSM 28101</strain>
    </source>
</reference>
<dbReference type="Pfam" id="PF02625">
    <property type="entry name" value="XdhC_CoxI"/>
    <property type="match status" value="1"/>
</dbReference>
<evidence type="ECO:0000259" key="2">
    <source>
        <dbReference type="Pfam" id="PF13478"/>
    </source>
</evidence>
<proteinExistence type="predicted"/>
<dbReference type="PANTHER" id="PTHR30388:SF4">
    <property type="entry name" value="MOLYBDENUM COFACTOR INSERTION CHAPERONE PAOD"/>
    <property type="match status" value="1"/>
</dbReference>
<comment type="caution">
    <text evidence="3">The sequence shown here is derived from an EMBL/GenBank/DDBJ whole genome shotgun (WGS) entry which is preliminary data.</text>
</comment>
<dbReference type="Pfam" id="PF13478">
    <property type="entry name" value="XdhC_C"/>
    <property type="match status" value="1"/>
</dbReference>
<name>A0A7W6P8I8_9HYPH</name>
<dbReference type="Gene3D" id="3.40.50.720">
    <property type="entry name" value="NAD(P)-binding Rossmann-like Domain"/>
    <property type="match status" value="1"/>
</dbReference>
<gene>
    <name evidence="3" type="ORF">GGR30_001211</name>
</gene>
<sequence length="301" mass="32210">MASTLTSVQVSETDFPLDAALDREGCSIAVITAVEGASYRPLGAAMVIGPDGETTGSLSSGCIERDVVTHARKAARTDRPKKLRYGKGSPFMDLQLPCGGGLEVTLIPNPSQTVLKRADAALRDRRNAGIAIGEDGRLTDMLKDGDLMIQVVPRLRFLVFGKGPEPKTFARLARAAGQSVELHSPDAETREGIDNARPMTAPEWPEDVALDHRTAVVLFFHDHDWEPPLISHALASPAFYIGAQGSAGAHEKRIAALEAIGVRRGAIDRMARPFGLVTRARDPHSLASGVLAQILDDARLA</sequence>
<dbReference type="EMBL" id="JACIDZ010000003">
    <property type="protein sequence ID" value="MBB4121297.1"/>
    <property type="molecule type" value="Genomic_DNA"/>
</dbReference>
<evidence type="ECO:0000313" key="3">
    <source>
        <dbReference type="EMBL" id="MBB4121297.1"/>
    </source>
</evidence>
<evidence type="ECO:0000313" key="4">
    <source>
        <dbReference type="Proteomes" id="UP000530571"/>
    </source>
</evidence>
<dbReference type="RefSeq" id="WP_183483569.1">
    <property type="nucleotide sequence ID" value="NZ_JACIDZ010000003.1"/>
</dbReference>
<dbReference type="Proteomes" id="UP000530571">
    <property type="component" value="Unassembled WGS sequence"/>
</dbReference>
<organism evidence="3 4">
    <name type="scientific">Martelella radicis</name>
    <dbReference type="NCBI Taxonomy" id="1397476"/>
    <lineage>
        <taxon>Bacteria</taxon>
        <taxon>Pseudomonadati</taxon>
        <taxon>Pseudomonadota</taxon>
        <taxon>Alphaproteobacteria</taxon>
        <taxon>Hyphomicrobiales</taxon>
        <taxon>Aurantimonadaceae</taxon>
        <taxon>Martelella</taxon>
    </lineage>
</organism>
<evidence type="ECO:0000259" key="1">
    <source>
        <dbReference type="Pfam" id="PF02625"/>
    </source>
</evidence>
<feature type="domain" description="XdhC- CoxI" evidence="1">
    <location>
        <begin position="23"/>
        <end position="86"/>
    </location>
</feature>
<dbReference type="AlphaFoldDB" id="A0A7W6P8I8"/>